<dbReference type="InterPro" id="IPR052718">
    <property type="entry name" value="NmrA-type_oxidoreductase"/>
</dbReference>
<gene>
    <name evidence="2" type="ORF">GCM10009550_77090</name>
</gene>
<evidence type="ECO:0000259" key="1">
    <source>
        <dbReference type="Pfam" id="PF13460"/>
    </source>
</evidence>
<accession>A0ABP4CKT7</accession>
<dbReference type="PANTHER" id="PTHR47129">
    <property type="entry name" value="QUINONE OXIDOREDUCTASE 2"/>
    <property type="match status" value="1"/>
</dbReference>
<dbReference type="RefSeq" id="WP_344247699.1">
    <property type="nucleotide sequence ID" value="NZ_BAAAHH010000069.1"/>
</dbReference>
<organism evidence="2 3">
    <name type="scientific">Actinocorallia libanotica</name>
    <dbReference type="NCBI Taxonomy" id="46162"/>
    <lineage>
        <taxon>Bacteria</taxon>
        <taxon>Bacillati</taxon>
        <taxon>Actinomycetota</taxon>
        <taxon>Actinomycetes</taxon>
        <taxon>Streptosporangiales</taxon>
        <taxon>Thermomonosporaceae</taxon>
        <taxon>Actinocorallia</taxon>
    </lineage>
</organism>
<dbReference type="InterPro" id="IPR016040">
    <property type="entry name" value="NAD(P)-bd_dom"/>
</dbReference>
<comment type="caution">
    <text evidence="2">The sequence shown here is derived from an EMBL/GenBank/DDBJ whole genome shotgun (WGS) entry which is preliminary data.</text>
</comment>
<dbReference type="Pfam" id="PF13460">
    <property type="entry name" value="NAD_binding_10"/>
    <property type="match status" value="1"/>
</dbReference>
<keyword evidence="3" id="KW-1185">Reference proteome</keyword>
<feature type="domain" description="NAD(P)-binding" evidence="1">
    <location>
        <begin position="8"/>
        <end position="112"/>
    </location>
</feature>
<dbReference type="PANTHER" id="PTHR47129:SF1">
    <property type="entry name" value="NMRA-LIKE DOMAIN-CONTAINING PROTEIN"/>
    <property type="match status" value="1"/>
</dbReference>
<dbReference type="InterPro" id="IPR036291">
    <property type="entry name" value="NAD(P)-bd_dom_sf"/>
</dbReference>
<dbReference type="Proteomes" id="UP001500665">
    <property type="component" value="Unassembled WGS sequence"/>
</dbReference>
<protein>
    <submittedName>
        <fullName evidence="2">SDR family oxidoreductase</fullName>
    </submittedName>
</protein>
<reference evidence="3" key="1">
    <citation type="journal article" date="2019" name="Int. J. Syst. Evol. Microbiol.">
        <title>The Global Catalogue of Microorganisms (GCM) 10K type strain sequencing project: providing services to taxonomists for standard genome sequencing and annotation.</title>
        <authorList>
            <consortium name="The Broad Institute Genomics Platform"/>
            <consortium name="The Broad Institute Genome Sequencing Center for Infectious Disease"/>
            <person name="Wu L."/>
            <person name="Ma J."/>
        </authorList>
    </citation>
    <scope>NUCLEOTIDE SEQUENCE [LARGE SCALE GENOMIC DNA]</scope>
    <source>
        <strain evidence="3">JCM 10696</strain>
    </source>
</reference>
<dbReference type="SUPFAM" id="SSF51735">
    <property type="entry name" value="NAD(P)-binding Rossmann-fold domains"/>
    <property type="match status" value="1"/>
</dbReference>
<evidence type="ECO:0000313" key="2">
    <source>
        <dbReference type="EMBL" id="GAA0969900.1"/>
    </source>
</evidence>
<sequence>MILVTGVSGALGGLVYRGLAASGEVKVLAGSSSGAADRRLDFDEPETLAEAFAGVDVLVFVSAGYAEDDVVFARHGAVVDAAARAGVRHVVYTSLVGSADRLSIALPHRWTERRLAEAPFGVTVLRNGLYAELAVEWATGSAAAATGEFTAALGTGRVFLAAREDLAEAAVRVAAEASADLAAGVPVRHANRVYELDGPEPIGGADIAELLAEATGRPFAYRSQSTAELRAFLAGTPLLPYQVGHTVSMFNTIRSGLLEPSSPGDLAALLGREPRSARSLVAAALAG</sequence>
<dbReference type="Gene3D" id="3.40.50.720">
    <property type="entry name" value="NAD(P)-binding Rossmann-like Domain"/>
    <property type="match status" value="1"/>
</dbReference>
<name>A0ABP4CKT7_9ACTN</name>
<dbReference type="EMBL" id="BAAAHH010000069">
    <property type="protein sequence ID" value="GAA0969900.1"/>
    <property type="molecule type" value="Genomic_DNA"/>
</dbReference>
<proteinExistence type="predicted"/>
<dbReference type="Gene3D" id="3.90.25.10">
    <property type="entry name" value="UDP-galactose 4-epimerase, domain 1"/>
    <property type="match status" value="1"/>
</dbReference>
<evidence type="ECO:0000313" key="3">
    <source>
        <dbReference type="Proteomes" id="UP001500665"/>
    </source>
</evidence>